<evidence type="ECO:0000313" key="12">
    <source>
        <dbReference type="EMBL" id="EFY86268.1"/>
    </source>
</evidence>
<dbReference type="InterPro" id="IPR001138">
    <property type="entry name" value="Zn2Cys6_DnaBD"/>
</dbReference>
<evidence type="ECO:0000256" key="10">
    <source>
        <dbReference type="SAM" id="Phobius"/>
    </source>
</evidence>
<dbReference type="Pfam" id="PF00172">
    <property type="entry name" value="Zn_clus"/>
    <property type="match status" value="1"/>
</dbReference>
<evidence type="ECO:0000256" key="2">
    <source>
        <dbReference type="ARBA" id="ARBA00022723"/>
    </source>
</evidence>
<evidence type="ECO:0000259" key="11">
    <source>
        <dbReference type="PROSITE" id="PS50048"/>
    </source>
</evidence>
<dbReference type="GO" id="GO:0006351">
    <property type="term" value="P:DNA-templated transcription"/>
    <property type="evidence" value="ECO:0007669"/>
    <property type="project" value="InterPro"/>
</dbReference>
<keyword evidence="3" id="KW-0862">Zinc</keyword>
<sequence length="663" mass="74877">MEEDGTESLTTGARSSYDKSTGNTPGSQSENPRRRRGRGIVTPNACTECRLKRAKCDGQNPCSRCKSSAVECIYEAPLRQSKDELRTEIEQLRQRLDTSSRVISALAHPELSNNILTRLWAGDSVQTIYEVINNSNVDNQLSGLGLQERQSFDLQNETHDYNARNVQARNWERHAAAMSSPAGVISVPNVMRQTTAQGVHSSRERNSVLWPLGEPTTELTASWMTVTSDTDLIQHLLALYFCWEYPTFASLSKEHYLRDFHDGRKRECQRLYLGEADHHSITTVQALGIMSIREASCGRISMSEYYSGQCMRLAIEMGLHRDHDPDSQEDEDQEHRTVRLATLWGAFTLDNALSFAGSLPMTSYMPSLPPKPPIVEIIEQHPWIPYTDNGVPLTLPCQQASNERSVFMLFCQLSELAHECLYLVHSPAGSLTAENMLRLYTKYLVWYDKLPETLRLGRNYTPYVLFVHMYYHFTIILLFWPFKGLEILGTALLPRNICAEAADAIGSLVKSYARLYTLQRTPSFVPYFVLTAAIVHLASNISITYASPITAEREGPESAKRTGFSALGDLKEDVTALEEMAQCHPFARKALSILSYLTQAWKVDIEVEVGDISLQECIEICRPQTSLMSMLQLLHFFMSLGSIQRSLMNGNRNHNRKEIVGRI</sequence>
<evidence type="ECO:0000256" key="6">
    <source>
        <dbReference type="ARBA" id="ARBA00023163"/>
    </source>
</evidence>
<evidence type="ECO:0000256" key="9">
    <source>
        <dbReference type="SAM" id="MobiDB-lite"/>
    </source>
</evidence>
<feature type="transmembrane region" description="Helical" evidence="10">
    <location>
        <begin position="524"/>
        <end position="543"/>
    </location>
</feature>
<dbReference type="Proteomes" id="UP000002499">
    <property type="component" value="Unassembled WGS sequence"/>
</dbReference>
<dbReference type="InterPro" id="IPR036864">
    <property type="entry name" value="Zn2-C6_fun-type_DNA-bd_sf"/>
</dbReference>
<dbReference type="SMART" id="SM00906">
    <property type="entry name" value="Fungal_trans"/>
    <property type="match status" value="1"/>
</dbReference>
<dbReference type="Gene3D" id="4.10.240.10">
    <property type="entry name" value="Zn(2)-C6 fungal-type DNA-binding domain"/>
    <property type="match status" value="1"/>
</dbReference>
<keyword evidence="8" id="KW-0175">Coiled coil</keyword>
<dbReference type="SUPFAM" id="SSF57701">
    <property type="entry name" value="Zn2/Cys6 DNA-binding domain"/>
    <property type="match status" value="1"/>
</dbReference>
<dbReference type="PROSITE" id="PS00463">
    <property type="entry name" value="ZN2_CY6_FUNGAL_1"/>
    <property type="match status" value="1"/>
</dbReference>
<evidence type="ECO:0000256" key="5">
    <source>
        <dbReference type="ARBA" id="ARBA00023125"/>
    </source>
</evidence>
<dbReference type="CDD" id="cd12148">
    <property type="entry name" value="fungal_TF_MHR"/>
    <property type="match status" value="1"/>
</dbReference>
<dbReference type="EMBL" id="GL698552">
    <property type="protein sequence ID" value="EFY86268.1"/>
    <property type="molecule type" value="Genomic_DNA"/>
</dbReference>
<keyword evidence="6" id="KW-0804">Transcription</keyword>
<feature type="transmembrane region" description="Helical" evidence="10">
    <location>
        <begin position="463"/>
        <end position="482"/>
    </location>
</feature>
<evidence type="ECO:0000256" key="3">
    <source>
        <dbReference type="ARBA" id="ARBA00022833"/>
    </source>
</evidence>
<dbReference type="STRING" id="655827.E9ECX4"/>
<organism evidence="13">
    <name type="scientific">Metarhizium acridum (strain CQMa 102)</name>
    <dbReference type="NCBI Taxonomy" id="655827"/>
    <lineage>
        <taxon>Eukaryota</taxon>
        <taxon>Fungi</taxon>
        <taxon>Dikarya</taxon>
        <taxon>Ascomycota</taxon>
        <taxon>Pezizomycotina</taxon>
        <taxon>Sordariomycetes</taxon>
        <taxon>Hypocreomycetidae</taxon>
        <taxon>Hypocreales</taxon>
        <taxon>Clavicipitaceae</taxon>
        <taxon>Metarhizium</taxon>
    </lineage>
</organism>
<dbReference type="SMART" id="SM00066">
    <property type="entry name" value="GAL4"/>
    <property type="match status" value="1"/>
</dbReference>
<feature type="coiled-coil region" evidence="8">
    <location>
        <begin position="75"/>
        <end position="102"/>
    </location>
</feature>
<dbReference type="GO" id="GO:0000981">
    <property type="term" value="F:DNA-binding transcription factor activity, RNA polymerase II-specific"/>
    <property type="evidence" value="ECO:0007669"/>
    <property type="project" value="InterPro"/>
</dbReference>
<evidence type="ECO:0000313" key="13">
    <source>
        <dbReference type="Proteomes" id="UP000002499"/>
    </source>
</evidence>
<accession>E9ECX4</accession>
<evidence type="ECO:0000256" key="7">
    <source>
        <dbReference type="ARBA" id="ARBA00023242"/>
    </source>
</evidence>
<comment type="subcellular location">
    <subcellularLocation>
        <location evidence="1">Nucleus</location>
    </subcellularLocation>
</comment>
<dbReference type="AlphaFoldDB" id="E9ECX4"/>
<dbReference type="PROSITE" id="PS50048">
    <property type="entry name" value="ZN2_CY6_FUNGAL_2"/>
    <property type="match status" value="1"/>
</dbReference>
<dbReference type="PANTHER" id="PTHR31313">
    <property type="entry name" value="TY1 ENHANCER ACTIVATOR"/>
    <property type="match status" value="1"/>
</dbReference>
<feature type="domain" description="Zn(2)-C6 fungal-type" evidence="11">
    <location>
        <begin position="45"/>
        <end position="74"/>
    </location>
</feature>
<dbReference type="GeneID" id="19252033"/>
<evidence type="ECO:0000256" key="1">
    <source>
        <dbReference type="ARBA" id="ARBA00004123"/>
    </source>
</evidence>
<keyword evidence="7" id="KW-0539">Nucleus</keyword>
<dbReference type="GO" id="GO:0005634">
    <property type="term" value="C:nucleus"/>
    <property type="evidence" value="ECO:0007669"/>
    <property type="project" value="UniProtKB-SubCell"/>
</dbReference>
<dbReference type="HOGENOM" id="CLU_007003_0_2_1"/>
<dbReference type="GO" id="GO:0003677">
    <property type="term" value="F:DNA binding"/>
    <property type="evidence" value="ECO:0007669"/>
    <property type="project" value="UniProtKB-KW"/>
</dbReference>
<dbReference type="InParanoid" id="E9ECX4"/>
<keyword evidence="10" id="KW-1133">Transmembrane helix</keyword>
<dbReference type="CDD" id="cd00067">
    <property type="entry name" value="GAL4"/>
    <property type="match status" value="1"/>
</dbReference>
<reference evidence="12 13" key="1">
    <citation type="journal article" date="2011" name="PLoS Genet.">
        <title>Genome sequencing and comparative transcriptomics of the model entomopathogenic fungi Metarhizium anisopliae and M. acridum.</title>
        <authorList>
            <person name="Gao Q."/>
            <person name="Jin K."/>
            <person name="Ying S.H."/>
            <person name="Zhang Y."/>
            <person name="Xiao G."/>
            <person name="Shang Y."/>
            <person name="Duan Z."/>
            <person name="Hu X."/>
            <person name="Xie X.Q."/>
            <person name="Zhou G."/>
            <person name="Peng G."/>
            <person name="Luo Z."/>
            <person name="Huang W."/>
            <person name="Wang B."/>
            <person name="Fang W."/>
            <person name="Wang S."/>
            <person name="Zhong Y."/>
            <person name="Ma L.J."/>
            <person name="St Leger R.J."/>
            <person name="Zhao G.P."/>
            <person name="Pei Y."/>
            <person name="Feng M.G."/>
            <person name="Xia Y."/>
            <person name="Wang C."/>
        </authorList>
    </citation>
    <scope>NUCLEOTIDE SEQUENCE [LARGE SCALE GENOMIC DNA]</scope>
    <source>
        <strain evidence="12 13">CQMa 102</strain>
    </source>
</reference>
<keyword evidence="13" id="KW-1185">Reference proteome</keyword>
<dbReference type="InterPro" id="IPR007219">
    <property type="entry name" value="XnlR_reg_dom"/>
</dbReference>
<dbReference type="InterPro" id="IPR051615">
    <property type="entry name" value="Transcr_Regulatory_Elem"/>
</dbReference>
<dbReference type="OMA" id="HYLRDFH"/>
<keyword evidence="4" id="KW-0805">Transcription regulation</keyword>
<keyword evidence="5" id="KW-0238">DNA-binding</keyword>
<evidence type="ECO:0000256" key="8">
    <source>
        <dbReference type="SAM" id="Coils"/>
    </source>
</evidence>
<name>E9ECX4_METAQ</name>
<keyword evidence="10" id="KW-0812">Transmembrane</keyword>
<gene>
    <name evidence="12" type="ORF">MAC_07722</name>
</gene>
<keyword evidence="2" id="KW-0479">Metal-binding</keyword>
<dbReference type="PANTHER" id="PTHR31313:SF4">
    <property type="entry name" value="CONIDIAL DEVELOPMENT PROTEIN FLUFFY"/>
    <property type="match status" value="1"/>
</dbReference>
<protein>
    <submittedName>
        <fullName evidence="12">Putative nitrate assimilation regulatory protein nirA</fullName>
    </submittedName>
</protein>
<evidence type="ECO:0000256" key="4">
    <source>
        <dbReference type="ARBA" id="ARBA00023015"/>
    </source>
</evidence>
<dbReference type="GO" id="GO:0008270">
    <property type="term" value="F:zinc ion binding"/>
    <property type="evidence" value="ECO:0007669"/>
    <property type="project" value="InterPro"/>
</dbReference>
<dbReference type="KEGG" id="maw:19252033"/>
<proteinExistence type="predicted"/>
<feature type="compositionally biased region" description="Polar residues" evidence="9">
    <location>
        <begin position="7"/>
        <end position="30"/>
    </location>
</feature>
<dbReference type="Pfam" id="PF04082">
    <property type="entry name" value="Fungal_trans"/>
    <property type="match status" value="1"/>
</dbReference>
<dbReference type="eggNOG" id="ENOG502QR1M">
    <property type="taxonomic scope" value="Eukaryota"/>
</dbReference>
<feature type="region of interest" description="Disordered" evidence="9">
    <location>
        <begin position="1"/>
        <end position="39"/>
    </location>
</feature>
<dbReference type="OrthoDB" id="2123952at2759"/>
<keyword evidence="10" id="KW-0472">Membrane</keyword>